<keyword evidence="5" id="KW-0963">Cytoplasm</keyword>
<comment type="pathway">
    <text evidence="3">Protein modification; protein ubiquitination.</text>
</comment>
<evidence type="ECO:0000259" key="19">
    <source>
        <dbReference type="PROSITE" id="PS51416"/>
    </source>
</evidence>
<evidence type="ECO:0000313" key="20">
    <source>
        <dbReference type="Proteomes" id="UP000515163"/>
    </source>
</evidence>
<feature type="domain" description="MIB/HERC2" evidence="19">
    <location>
        <begin position="1"/>
        <end position="71"/>
    </location>
</feature>
<evidence type="ECO:0000256" key="9">
    <source>
        <dbReference type="ARBA" id="ARBA00022771"/>
    </source>
</evidence>
<evidence type="ECO:0000256" key="15">
    <source>
        <dbReference type="PROSITE-ProRule" id="PRU00228"/>
    </source>
</evidence>
<dbReference type="Proteomes" id="UP000515163">
    <property type="component" value="Unplaced"/>
</dbReference>
<dbReference type="InParanoid" id="A0A6P8IFH1"/>
<comment type="subcellular location">
    <subcellularLocation>
        <location evidence="2">Cytoplasm</location>
    </subcellularLocation>
</comment>
<evidence type="ECO:0000313" key="21">
    <source>
        <dbReference type="RefSeq" id="XP_031565501.1"/>
    </source>
</evidence>
<name>A0A6P8IFH1_ACTTE</name>
<dbReference type="PROSITE" id="PS50297">
    <property type="entry name" value="ANK_REP_REGION"/>
    <property type="match status" value="5"/>
</dbReference>
<keyword evidence="6" id="KW-0808">Transferase</keyword>
<keyword evidence="7" id="KW-0479">Metal-binding</keyword>
<dbReference type="Gene3D" id="3.30.40.10">
    <property type="entry name" value="Zinc/RING finger domain, C3HC4 (zinc finger)"/>
    <property type="match status" value="4"/>
</dbReference>
<feature type="repeat" description="ANK" evidence="14">
    <location>
        <begin position="502"/>
        <end position="535"/>
    </location>
</feature>
<keyword evidence="8" id="KW-0677">Repeat</keyword>
<evidence type="ECO:0000256" key="3">
    <source>
        <dbReference type="ARBA" id="ARBA00004906"/>
    </source>
</evidence>
<evidence type="ECO:0000256" key="13">
    <source>
        <dbReference type="ARBA" id="ARBA00023043"/>
    </source>
</evidence>
<evidence type="ECO:0000256" key="1">
    <source>
        <dbReference type="ARBA" id="ARBA00000900"/>
    </source>
</evidence>
<dbReference type="SUPFAM" id="SSF159034">
    <property type="entry name" value="Mib/herc2 domain-like"/>
    <property type="match status" value="4"/>
</dbReference>
<dbReference type="InterPro" id="IPR000433">
    <property type="entry name" value="Znf_ZZ"/>
</dbReference>
<keyword evidence="10" id="KW-0833">Ubl conjugation pathway</keyword>
<evidence type="ECO:0000256" key="11">
    <source>
        <dbReference type="ARBA" id="ARBA00022833"/>
    </source>
</evidence>
<feature type="domain" description="RING-type" evidence="17">
    <location>
        <begin position="890"/>
        <end position="925"/>
    </location>
</feature>
<dbReference type="InterPro" id="IPR037252">
    <property type="entry name" value="Mib_Herc2_sf"/>
</dbReference>
<dbReference type="Pfam" id="PF18346">
    <property type="entry name" value="SH3_15"/>
    <property type="match status" value="4"/>
</dbReference>
<feature type="domain" description="RING-type" evidence="17">
    <location>
        <begin position="1952"/>
        <end position="1985"/>
    </location>
</feature>
<dbReference type="Gene3D" id="3.30.60.90">
    <property type="match status" value="2"/>
</dbReference>
<dbReference type="InterPro" id="IPR040847">
    <property type="entry name" value="SH3_15"/>
</dbReference>
<dbReference type="SUPFAM" id="SSF57850">
    <property type="entry name" value="RING/U-box"/>
    <property type="match status" value="4"/>
</dbReference>
<accession>A0A6P8IFH1</accession>
<dbReference type="SUPFAM" id="SSF48403">
    <property type="entry name" value="Ankyrin repeat"/>
    <property type="match status" value="2"/>
</dbReference>
<dbReference type="InterPro" id="IPR036770">
    <property type="entry name" value="Ankyrin_rpt-contain_sf"/>
</dbReference>
<dbReference type="InterPro" id="IPR002110">
    <property type="entry name" value="Ankyrin_rpt"/>
</dbReference>
<dbReference type="InterPro" id="IPR010606">
    <property type="entry name" value="Mib_Herc2"/>
</dbReference>
<reference evidence="21" key="1">
    <citation type="submission" date="2025-08" db="UniProtKB">
        <authorList>
            <consortium name="RefSeq"/>
        </authorList>
    </citation>
    <scope>IDENTIFICATION</scope>
    <source>
        <tissue evidence="21">Tentacle</tissue>
    </source>
</reference>
<proteinExistence type="predicted"/>
<dbReference type="Pfam" id="PF06701">
    <property type="entry name" value="MIB_HERC2"/>
    <property type="match status" value="4"/>
</dbReference>
<feature type="repeat" description="ANK" evidence="14">
    <location>
        <begin position="1705"/>
        <end position="1737"/>
    </location>
</feature>
<dbReference type="Gene3D" id="1.25.40.20">
    <property type="entry name" value="Ankyrin repeat-containing domain"/>
    <property type="match status" value="6"/>
</dbReference>
<dbReference type="OrthoDB" id="5988594at2759"/>
<evidence type="ECO:0000256" key="8">
    <source>
        <dbReference type="ARBA" id="ARBA00022737"/>
    </source>
</evidence>
<dbReference type="GO" id="GO:0007219">
    <property type="term" value="P:Notch signaling pathway"/>
    <property type="evidence" value="ECO:0007669"/>
    <property type="project" value="UniProtKB-KW"/>
</dbReference>
<dbReference type="SMART" id="SM00184">
    <property type="entry name" value="RING"/>
    <property type="match status" value="4"/>
</dbReference>
<evidence type="ECO:0000256" key="6">
    <source>
        <dbReference type="ARBA" id="ARBA00022679"/>
    </source>
</evidence>
<evidence type="ECO:0000256" key="12">
    <source>
        <dbReference type="ARBA" id="ARBA00022976"/>
    </source>
</evidence>
<evidence type="ECO:0000256" key="16">
    <source>
        <dbReference type="SAM" id="MobiDB-lite"/>
    </source>
</evidence>
<feature type="domain" description="ZZ-type" evidence="18">
    <location>
        <begin position="1115"/>
        <end position="1167"/>
    </location>
</feature>
<dbReference type="UniPathway" id="UPA00143"/>
<dbReference type="Pfam" id="PF13920">
    <property type="entry name" value="zf-C3HC4_3"/>
    <property type="match status" value="4"/>
</dbReference>
<dbReference type="SMART" id="SM00248">
    <property type="entry name" value="ANK"/>
    <property type="match status" value="16"/>
</dbReference>
<dbReference type="FunFam" id="2.30.30.40:FF:000078">
    <property type="entry name" value="Putative e3 ubiquitin-protein ligase mib2"/>
    <property type="match status" value="2"/>
</dbReference>
<feature type="domain" description="MIB/HERC2" evidence="19">
    <location>
        <begin position="143"/>
        <end position="221"/>
    </location>
</feature>
<dbReference type="PROSITE" id="PS51416">
    <property type="entry name" value="MIB_HERC2"/>
    <property type="match status" value="4"/>
</dbReference>
<feature type="domain" description="MIB/HERC2" evidence="19">
    <location>
        <begin position="1178"/>
        <end position="1256"/>
    </location>
</feature>
<sequence length="1995" mass="220741">MYLGCRVVRGPDWEWEDQDGGEGCVGTVVGAAQNEEDSAESTVWVQWDTGARANYRAGLDEKMDLRVYDSSGSEKPVKVNGFTSTCDGCAKNPVIGLLWLCMNCDDYGLCTRCYMGDTHSLDCPFKRIDMTGESVLVGKREEATKVQARGTFSQARVERGPDWRWGAQDGGPGGKGTVVETRSWKNGAKNSVSVKWDRSSKENVYRLGFKGKVDIISTTPATGGFYYRDHLPGLRIRAKKTVSGFTTEDKVKVNVTKEQLMELAEGHGGWTEDMEKCIPKIGDVHDFTKSGDVIVDYDGEKFRFAPQALAKVPHYKKGDKVLVSEDMNLVEKLQDGHGGWNHRMKAMLGKIGTVKKVESDNNVVIKVDNDIWMVNAAILTLHEAAADGEVEEDSDDDDEHPLQALFKQHALQKLLTDAFSEMFTGEGKTQKEDDEGLALVQAAANGHVSRVTQALDERPELLNYKSSLLEKTCLHMACHSGYCDIIQLLLEKNADISIKDGQGYTAIHHAAYGDKTGEAMKLMIAHGVDPNIADNDTKCTPLHLAVKESNDNAVRILVQTATCDVNLQDVVGETPLHDAISKRNNNILDLILDAPKINLTLKNKSGFNFLHLAAYKGNSYAARKLLAKSPELVNVPKEDGFTSLHLAAVNDHCDIAEIILAQNDCKVDCRTKNNQTPLMLAVHEGYLKMVKIFEQHGADVNAADEDGDTPLHVSLMREKFFSVGMGSLLGLFGKSTSSYTEISRYLISHGANVRQPNQAGKTPMEYGEGTKAEPDLRKAFEETKVKEEKKPTGSEKMNIVNNFASKKEEDTVQARELMEVNQEISENQTVTRSIDGFKNAQTLEAKNVKTEEGGTSKEDSQQKMSGKQVEEEEEFQNGTSSPVKKTKRSCLICIDGEADVVFKPCGHTVLCKGCSVRAKRCPECKQLVMNKTTEDGKKVPPKVEKEDLDAKEKLQSTEKKLKKLEEMVTCCVCLERKKNIIFSCGHGACQVCAEHLSVCAICKKEIQKKIAIFRQFIVSQNKVLPELKDYNHSKGMYLGCRVVRGPDWEWEDQDGGEGCVGTVVEAAQNEEDSVESTVWVQWDTGARANYRAGLDEKMDLRVYDSSGAASSAGKHILVMCDGCNQQPVLGIRWKCMTCDNYDLCTSCYMADTHDLECVFSRMEYQNGQRVPVGKREGATKIQARGTFSGARVERGPDWRWGAQDGGPGGKGTVVETRSWKNGAKNSVSVKWDRSNKENVYRLGFKGKVDILSTTPETGGFYYRDHLPGLRVRAKKTARQSQDKDKVKVNVTKDELMELAEGHGGWNDDMEKYIQKIGVVHDFTKSGDVIVDYDGTKFRFAPQALAKIRHYKAGDKVLVSEDMDMVKKLQDGHGGWNHRMKTMLGKIGTVKKVDSDNDVIIKVDDKTWMVNAAILTLHEAAADGEVEEDSDDDDEDPLQALLKQHALKKLLADAVLTDVFSGMFTGNEKKQKEDDEGLALVQAAAHGHLSHVTRVNYKSSLIEKTCLHHACHSGYCDIIQLLLEKNADTSIKDGQGYTAIHHAAYGDKSGEAMKLMIAHGVDPNIAEKDTKCTPLHLAVKESNDNAVRILVQTATCDVNLQDVIGETPLHHAISKRNNNILDLILDAPKINLTLKNKSGFNFLHLAAYKGNSYATRKLLAKSPELVNVPKEDGFTSLHLAAVNDHCDIAEIILAQDDCKVDCRTKNDQTPLMLAVHEGYLKMVKILEQHGADVNAVDEDGDTPLHVSLMREKIRIGSLLGLFGKSTSSYTEISRYLISHGANVRQPNQAGKTPMEYGEGTKAEPDLKKAFEETKVKEEKKPTGSEKMNIVNNFASKKEEDTAQASEPTATRSIDGFKNAQTLEAKKVKTERTCLICIDGEADVVFKPCGHTVLCKGCSVRAKRCPECKQPVMNKTTEDGKKVPPKVEKEDMDAKEKLQSTEKKLKKLEEMVTCCVCLERKKNIIFSCGHGACQVCAEHLSVCAICKKEIQKKIAIF</sequence>
<dbReference type="PROSITE" id="PS50088">
    <property type="entry name" value="ANK_REPEAT"/>
    <property type="match status" value="6"/>
</dbReference>
<dbReference type="GO" id="GO:0008270">
    <property type="term" value="F:zinc ion binding"/>
    <property type="evidence" value="ECO:0007669"/>
    <property type="project" value="UniProtKB-KW"/>
</dbReference>
<dbReference type="PANTHER" id="PTHR24202">
    <property type="entry name" value="E3 UBIQUITIN-PROTEIN LIGASE MIB2"/>
    <property type="match status" value="1"/>
</dbReference>
<feature type="repeat" description="ANK" evidence="14">
    <location>
        <begin position="673"/>
        <end position="705"/>
    </location>
</feature>
<evidence type="ECO:0000259" key="18">
    <source>
        <dbReference type="PROSITE" id="PS50135"/>
    </source>
</evidence>
<keyword evidence="13 14" id="KW-0040">ANK repeat</keyword>
<dbReference type="InterPro" id="IPR043145">
    <property type="entry name" value="Znf_ZZ_sf"/>
</dbReference>
<evidence type="ECO:0000256" key="7">
    <source>
        <dbReference type="ARBA" id="ARBA00022723"/>
    </source>
</evidence>
<dbReference type="PANTHER" id="PTHR24202:SF4">
    <property type="entry name" value="E3 UBIQUITIN-PROTEIN LIGASE MIB2-RELATED"/>
    <property type="match status" value="1"/>
</dbReference>
<feature type="domain" description="RING-type" evidence="17">
    <location>
        <begin position="1872"/>
        <end position="1907"/>
    </location>
</feature>
<dbReference type="PROSITE" id="PS50089">
    <property type="entry name" value="ZF_RING_2"/>
    <property type="match status" value="4"/>
</dbReference>
<evidence type="ECO:0000256" key="5">
    <source>
        <dbReference type="ARBA" id="ARBA00022490"/>
    </source>
</evidence>
<dbReference type="EC" id="2.3.2.27" evidence="4"/>
<dbReference type="InterPro" id="IPR001841">
    <property type="entry name" value="Znf_RING"/>
</dbReference>
<dbReference type="FunFam" id="2.30.30.40:FF:000044">
    <property type="entry name" value="E3 ubiquitin-protein ligase MIB2, putative"/>
    <property type="match status" value="2"/>
</dbReference>
<dbReference type="Gene3D" id="2.30.30.40">
    <property type="entry name" value="SH3 Domains"/>
    <property type="match status" value="4"/>
</dbReference>
<gene>
    <name evidence="21" type="primary">LOC116300724</name>
</gene>
<evidence type="ECO:0000256" key="4">
    <source>
        <dbReference type="ARBA" id="ARBA00012483"/>
    </source>
</evidence>
<dbReference type="GO" id="GO:0061630">
    <property type="term" value="F:ubiquitin protein ligase activity"/>
    <property type="evidence" value="ECO:0007669"/>
    <property type="project" value="UniProtKB-EC"/>
</dbReference>
<keyword evidence="20" id="KW-1185">Reference proteome</keyword>
<dbReference type="InterPro" id="IPR013083">
    <property type="entry name" value="Znf_RING/FYVE/PHD"/>
</dbReference>
<dbReference type="RefSeq" id="XP_031565501.1">
    <property type="nucleotide sequence ID" value="XM_031709641.1"/>
</dbReference>
<feature type="domain" description="ZZ-type" evidence="18">
    <location>
        <begin position="81"/>
        <end position="133"/>
    </location>
</feature>
<dbReference type="GeneID" id="116300724"/>
<feature type="region of interest" description="Disordered" evidence="16">
    <location>
        <begin position="843"/>
        <end position="883"/>
    </location>
</feature>
<dbReference type="KEGG" id="aten:116300724"/>
<dbReference type="PROSITE" id="PS50135">
    <property type="entry name" value="ZF_ZZ_2"/>
    <property type="match status" value="2"/>
</dbReference>
<keyword evidence="11" id="KW-0862">Zinc</keyword>
<dbReference type="Pfam" id="PF00569">
    <property type="entry name" value="ZZ"/>
    <property type="match status" value="2"/>
</dbReference>
<dbReference type="Pfam" id="PF12796">
    <property type="entry name" value="Ank_2"/>
    <property type="match status" value="5"/>
</dbReference>
<dbReference type="GO" id="GO:0005737">
    <property type="term" value="C:cytoplasm"/>
    <property type="evidence" value="ECO:0007669"/>
    <property type="project" value="UniProtKB-SubCell"/>
</dbReference>
<evidence type="ECO:0000256" key="10">
    <source>
        <dbReference type="ARBA" id="ARBA00022786"/>
    </source>
</evidence>
<dbReference type="Pfam" id="PF00023">
    <property type="entry name" value="Ank"/>
    <property type="match status" value="1"/>
</dbReference>
<dbReference type="PRINTS" id="PR01415">
    <property type="entry name" value="ANKYRIN"/>
</dbReference>
<feature type="compositionally biased region" description="Basic and acidic residues" evidence="16">
    <location>
        <begin position="846"/>
        <end position="861"/>
    </location>
</feature>
<organism evidence="20 21">
    <name type="scientific">Actinia tenebrosa</name>
    <name type="common">Australian red waratah sea anemone</name>
    <dbReference type="NCBI Taxonomy" id="6105"/>
    <lineage>
        <taxon>Eukaryota</taxon>
        <taxon>Metazoa</taxon>
        <taxon>Cnidaria</taxon>
        <taxon>Anthozoa</taxon>
        <taxon>Hexacorallia</taxon>
        <taxon>Actiniaria</taxon>
        <taxon>Actiniidae</taxon>
        <taxon>Actinia</taxon>
    </lineage>
</organism>
<feature type="repeat" description="ANK" evidence="14">
    <location>
        <begin position="469"/>
        <end position="501"/>
    </location>
</feature>
<dbReference type="PROSITE" id="PS01357">
    <property type="entry name" value="ZF_ZZ_1"/>
    <property type="match status" value="1"/>
</dbReference>
<evidence type="ECO:0000256" key="14">
    <source>
        <dbReference type="PROSITE-ProRule" id="PRU00023"/>
    </source>
</evidence>
<dbReference type="GO" id="GO:0016567">
    <property type="term" value="P:protein ubiquitination"/>
    <property type="evidence" value="ECO:0007669"/>
    <property type="project" value="UniProtKB-UniPathway"/>
</dbReference>
<feature type="domain" description="RING-type" evidence="17">
    <location>
        <begin position="970"/>
        <end position="1003"/>
    </location>
</feature>
<keyword evidence="12" id="KW-0914">Notch signaling pathway</keyword>
<comment type="catalytic activity">
    <reaction evidence="1">
        <text>S-ubiquitinyl-[E2 ubiquitin-conjugating enzyme]-L-cysteine + [acceptor protein]-L-lysine = [E2 ubiquitin-conjugating enzyme]-L-cysteine + N(6)-ubiquitinyl-[acceptor protein]-L-lysine.</text>
        <dbReference type="EC" id="2.3.2.27"/>
    </reaction>
</comment>
<keyword evidence="9 15" id="KW-0863">Zinc-finger</keyword>
<dbReference type="SMART" id="SM00291">
    <property type="entry name" value="ZnF_ZZ"/>
    <property type="match status" value="2"/>
</dbReference>
<protein>
    <recommendedName>
        <fullName evidence="4">RING-type E3 ubiquitin transferase</fullName>
        <ecNumber evidence="4">2.3.2.27</ecNumber>
    </recommendedName>
</protein>
<feature type="repeat" description="ANK" evidence="14">
    <location>
        <begin position="1534"/>
        <end position="1567"/>
    </location>
</feature>
<evidence type="ECO:0000256" key="2">
    <source>
        <dbReference type="ARBA" id="ARBA00004496"/>
    </source>
</evidence>
<evidence type="ECO:0000259" key="17">
    <source>
        <dbReference type="PROSITE" id="PS50089"/>
    </source>
</evidence>
<feature type="domain" description="MIB/HERC2" evidence="19">
    <location>
        <begin position="1028"/>
        <end position="1106"/>
    </location>
</feature>
<feature type="repeat" description="ANK" evidence="14">
    <location>
        <begin position="1501"/>
        <end position="1533"/>
    </location>
</feature>